<accession>A0A2P2N7J0</accession>
<organism evidence="1">
    <name type="scientific">Rhizophora mucronata</name>
    <name type="common">Asiatic mangrove</name>
    <dbReference type="NCBI Taxonomy" id="61149"/>
    <lineage>
        <taxon>Eukaryota</taxon>
        <taxon>Viridiplantae</taxon>
        <taxon>Streptophyta</taxon>
        <taxon>Embryophyta</taxon>
        <taxon>Tracheophyta</taxon>
        <taxon>Spermatophyta</taxon>
        <taxon>Magnoliopsida</taxon>
        <taxon>eudicotyledons</taxon>
        <taxon>Gunneridae</taxon>
        <taxon>Pentapetalae</taxon>
        <taxon>rosids</taxon>
        <taxon>fabids</taxon>
        <taxon>Malpighiales</taxon>
        <taxon>Rhizophoraceae</taxon>
        <taxon>Rhizophora</taxon>
    </lineage>
</organism>
<protein>
    <submittedName>
        <fullName evidence="1">Uncharacterized protein</fullName>
    </submittedName>
</protein>
<proteinExistence type="predicted"/>
<sequence length="25" mass="3017">MKFCKISWTRDAVLLLDIVPLFFIF</sequence>
<name>A0A2P2N7J0_RHIMU</name>
<dbReference type="EMBL" id="GGEC01057916">
    <property type="protein sequence ID" value="MBX38400.1"/>
    <property type="molecule type" value="Transcribed_RNA"/>
</dbReference>
<evidence type="ECO:0000313" key="1">
    <source>
        <dbReference type="EMBL" id="MBX38400.1"/>
    </source>
</evidence>
<reference evidence="1" key="1">
    <citation type="submission" date="2018-02" db="EMBL/GenBank/DDBJ databases">
        <title>Rhizophora mucronata_Transcriptome.</title>
        <authorList>
            <person name="Meera S.P."/>
            <person name="Sreeshan A."/>
            <person name="Augustine A."/>
        </authorList>
    </citation>
    <scope>NUCLEOTIDE SEQUENCE</scope>
    <source>
        <tissue evidence="1">Leaf</tissue>
    </source>
</reference>
<dbReference type="AlphaFoldDB" id="A0A2P2N7J0"/>